<proteinExistence type="predicted"/>
<keyword evidence="6" id="KW-0812">Transmembrane</keyword>
<dbReference type="Pfam" id="PF07679">
    <property type="entry name" value="I-set"/>
    <property type="match status" value="1"/>
</dbReference>
<feature type="domain" description="Ig-like" evidence="7">
    <location>
        <begin position="39"/>
        <end position="122"/>
    </location>
</feature>
<keyword evidence="3" id="KW-0325">Glycoprotein</keyword>
<evidence type="ECO:0000256" key="2">
    <source>
        <dbReference type="ARBA" id="ARBA00023157"/>
    </source>
</evidence>
<feature type="region of interest" description="Disordered" evidence="5">
    <location>
        <begin position="226"/>
        <end position="275"/>
    </location>
</feature>
<dbReference type="InterPro" id="IPR007110">
    <property type="entry name" value="Ig-like_dom"/>
</dbReference>
<protein>
    <submittedName>
        <fullName evidence="8">NCAM2 protein</fullName>
    </submittedName>
</protein>
<feature type="domain" description="Ig-like" evidence="7">
    <location>
        <begin position="128"/>
        <end position="215"/>
    </location>
</feature>
<dbReference type="InterPro" id="IPR013783">
    <property type="entry name" value="Ig-like_fold"/>
</dbReference>
<feature type="transmembrane region" description="Helical" evidence="6">
    <location>
        <begin position="278"/>
        <end position="301"/>
    </location>
</feature>
<evidence type="ECO:0000256" key="5">
    <source>
        <dbReference type="SAM" id="MobiDB-lite"/>
    </source>
</evidence>
<evidence type="ECO:0000256" key="6">
    <source>
        <dbReference type="SAM" id="Phobius"/>
    </source>
</evidence>
<dbReference type="SMART" id="SM00409">
    <property type="entry name" value="IG"/>
    <property type="match status" value="2"/>
</dbReference>
<organism evidence="8 9">
    <name type="scientific">Branchiostoma lanceolatum</name>
    <name type="common">Common lancelet</name>
    <name type="synonym">Amphioxus lanceolatum</name>
    <dbReference type="NCBI Taxonomy" id="7740"/>
    <lineage>
        <taxon>Eukaryota</taxon>
        <taxon>Metazoa</taxon>
        <taxon>Chordata</taxon>
        <taxon>Cephalochordata</taxon>
        <taxon>Leptocardii</taxon>
        <taxon>Amphioxiformes</taxon>
        <taxon>Branchiostomatidae</taxon>
        <taxon>Branchiostoma</taxon>
    </lineage>
</organism>
<gene>
    <name evidence="8" type="primary">NCAM2</name>
    <name evidence="8" type="ORF">BLAG_LOCUS18696</name>
</gene>
<keyword evidence="2" id="KW-1015">Disulfide bond</keyword>
<evidence type="ECO:0000256" key="1">
    <source>
        <dbReference type="ARBA" id="ARBA00022729"/>
    </source>
</evidence>
<evidence type="ECO:0000313" key="8">
    <source>
        <dbReference type="EMBL" id="CAH1264271.1"/>
    </source>
</evidence>
<dbReference type="Gene3D" id="2.60.40.10">
    <property type="entry name" value="Immunoglobulins"/>
    <property type="match status" value="2"/>
</dbReference>
<dbReference type="InterPro" id="IPR052598">
    <property type="entry name" value="IgSF_CEA-related"/>
</dbReference>
<dbReference type="SMART" id="SM00408">
    <property type="entry name" value="IGc2"/>
    <property type="match status" value="2"/>
</dbReference>
<dbReference type="InterPro" id="IPR003599">
    <property type="entry name" value="Ig_sub"/>
</dbReference>
<keyword evidence="4" id="KW-0393">Immunoglobulin domain</keyword>
<keyword evidence="9" id="KW-1185">Reference proteome</keyword>
<reference evidence="8" key="1">
    <citation type="submission" date="2022-01" db="EMBL/GenBank/DDBJ databases">
        <authorList>
            <person name="Braso-Vives M."/>
        </authorList>
    </citation>
    <scope>NUCLEOTIDE SEQUENCE</scope>
</reference>
<dbReference type="PROSITE" id="PS50835">
    <property type="entry name" value="IG_LIKE"/>
    <property type="match status" value="2"/>
</dbReference>
<evidence type="ECO:0000259" key="7">
    <source>
        <dbReference type="PROSITE" id="PS50835"/>
    </source>
</evidence>
<evidence type="ECO:0000256" key="4">
    <source>
        <dbReference type="ARBA" id="ARBA00023319"/>
    </source>
</evidence>
<dbReference type="InterPro" id="IPR003598">
    <property type="entry name" value="Ig_sub2"/>
</dbReference>
<name>A0A8K0EVJ9_BRALA</name>
<keyword evidence="6" id="KW-1133">Transmembrane helix</keyword>
<dbReference type="InterPro" id="IPR013098">
    <property type="entry name" value="Ig_I-set"/>
</dbReference>
<dbReference type="PANTHER" id="PTHR44337">
    <property type="entry name" value="CARCINOEMBRYONIC ANTIGEN-RELATED CELL ADHESION MOLECULE 8"/>
    <property type="match status" value="1"/>
</dbReference>
<accession>A0A8K0EVJ9</accession>
<keyword evidence="6" id="KW-0472">Membrane</keyword>
<dbReference type="PANTHER" id="PTHR44337:SF13">
    <property type="entry name" value="IMMUNOGLOBULIN SUPERFAMILY MEMBER 23"/>
    <property type="match status" value="1"/>
</dbReference>
<dbReference type="AlphaFoldDB" id="A0A8K0EVJ9"/>
<dbReference type="Proteomes" id="UP000838412">
    <property type="component" value="Chromosome 4"/>
</dbReference>
<evidence type="ECO:0000256" key="3">
    <source>
        <dbReference type="ARBA" id="ARBA00023180"/>
    </source>
</evidence>
<dbReference type="EMBL" id="OV696689">
    <property type="protein sequence ID" value="CAH1264271.1"/>
    <property type="molecule type" value="Genomic_DNA"/>
</dbReference>
<feature type="compositionally biased region" description="Low complexity" evidence="5">
    <location>
        <begin position="234"/>
        <end position="246"/>
    </location>
</feature>
<sequence>MKIFVVDVRPGVPMTTFIAAILFIPVSFQVVHATMTLTPSVTETTRDLGENILIICETEAPDSPHWFGPDGSQIPSDAEVGLSARVFAAEQTTSSRLFVNLAEEGDEGVYACRTDTEEATLQLILQLPLRIESAPSPQQTRAGSDYKIVCQVMSPTTPTFTWYYRGDVIDIDAISRYTLTADGLMITNVMTSDAGPYTCEALNPDTGDSDFKDIVFNVIEDDTTPQLALDNQGSSPLPSATPTLSSDVTSSRTAALPNMTSTETEEDTGDTSGDNTSMVVGGALAGTVILMAVIVSLYIVYRKTAKRREGRSRGRIHTANGADTREK</sequence>
<evidence type="ECO:0000313" key="9">
    <source>
        <dbReference type="Proteomes" id="UP000838412"/>
    </source>
</evidence>
<dbReference type="InterPro" id="IPR036179">
    <property type="entry name" value="Ig-like_dom_sf"/>
</dbReference>
<dbReference type="OrthoDB" id="6427221at2759"/>
<keyword evidence="1" id="KW-0732">Signal</keyword>
<dbReference type="SUPFAM" id="SSF48726">
    <property type="entry name" value="Immunoglobulin"/>
    <property type="match status" value="2"/>
</dbReference>